<keyword evidence="3" id="KW-1185">Reference proteome</keyword>
<evidence type="ECO:0000313" key="3">
    <source>
        <dbReference type="Proteomes" id="UP001148786"/>
    </source>
</evidence>
<dbReference type="InterPro" id="IPR032675">
    <property type="entry name" value="LRR_dom_sf"/>
</dbReference>
<dbReference type="OrthoDB" id="2912453at2759"/>
<organism evidence="2 3">
    <name type="scientific">Agrocybe chaxingu</name>
    <dbReference type="NCBI Taxonomy" id="84603"/>
    <lineage>
        <taxon>Eukaryota</taxon>
        <taxon>Fungi</taxon>
        <taxon>Dikarya</taxon>
        <taxon>Basidiomycota</taxon>
        <taxon>Agaricomycotina</taxon>
        <taxon>Agaricomycetes</taxon>
        <taxon>Agaricomycetidae</taxon>
        <taxon>Agaricales</taxon>
        <taxon>Agaricineae</taxon>
        <taxon>Strophariaceae</taxon>
        <taxon>Agrocybe</taxon>
    </lineage>
</organism>
<evidence type="ECO:0000256" key="1">
    <source>
        <dbReference type="SAM" id="SignalP"/>
    </source>
</evidence>
<dbReference type="EMBL" id="JANKHO010000168">
    <property type="protein sequence ID" value="KAJ3513984.1"/>
    <property type="molecule type" value="Genomic_DNA"/>
</dbReference>
<accession>A0A9W8K6Y0</accession>
<dbReference type="Proteomes" id="UP001148786">
    <property type="component" value="Unassembled WGS sequence"/>
</dbReference>
<feature type="chain" id="PRO_5040933539" description="F-box domain-containing protein" evidence="1">
    <location>
        <begin position="22"/>
        <end position="535"/>
    </location>
</feature>
<name>A0A9W8K6Y0_9AGAR</name>
<comment type="caution">
    <text evidence="2">The sequence shown here is derived from an EMBL/GenBank/DDBJ whole genome shotgun (WGS) entry which is preliminary data.</text>
</comment>
<keyword evidence="1" id="KW-0732">Signal</keyword>
<evidence type="ECO:0000313" key="2">
    <source>
        <dbReference type="EMBL" id="KAJ3513984.1"/>
    </source>
</evidence>
<reference evidence="2" key="1">
    <citation type="submission" date="2022-07" db="EMBL/GenBank/DDBJ databases">
        <title>Genome Sequence of Agrocybe chaxingu.</title>
        <authorList>
            <person name="Buettner E."/>
        </authorList>
    </citation>
    <scope>NUCLEOTIDE SEQUENCE</scope>
    <source>
        <strain evidence="2">MP-N11</strain>
    </source>
</reference>
<sequence>MAVSHLSAFLLDSSLIDYTTAVTGEALRSAPDSAIHEQTKKRAAHALEFFLNILDPSIDEENKQLAIFESYHAALNNPSLVSSVVQALPIPQGNSPKIADKKVLNLTPAQHVLSLPDTLDAIFAHIPLLTKSDRDTFYSAALTSHAFHNATQLNLWRRPRDLDTVEQQVRFAFGTAISGAISASLGLYVQRLRIRIVKGGWNFRVVEKIASLTPGVVDLTLHWGDSDDGEEPVTASTVVPLYKILSSLPNLRHLYLAKFAYTPPIEGDLAIPANSEIPFTKLESLRLYDFHWYWQPISTGLGATLKTLDIGYGTRVEADEIVALSAKLPSLTTLRIGSGLVDVRHIRKILENIPSLEHIDITNYNDVDDEYVAAAIPLFAGLQDLKELSFNGPIGSLQVEQLAGAPAPLQEVSLKLKGGDEVLGALEKLLKEKHTTLKIVAIAFEGDAPRPTDKIVEALAGISLLESVLIDFDASHTISSSSVDALLKQCPNLVLTDHLETLVQGNALYEKEYKAKFERTRDEAIKESEESVLGN</sequence>
<dbReference type="AlphaFoldDB" id="A0A9W8K6Y0"/>
<dbReference type="SUPFAM" id="SSF52047">
    <property type="entry name" value="RNI-like"/>
    <property type="match status" value="1"/>
</dbReference>
<dbReference type="Gene3D" id="3.80.10.10">
    <property type="entry name" value="Ribonuclease Inhibitor"/>
    <property type="match status" value="1"/>
</dbReference>
<gene>
    <name evidence="2" type="ORF">NLJ89_g2643</name>
</gene>
<proteinExistence type="predicted"/>
<protein>
    <recommendedName>
        <fullName evidence="4">F-box domain-containing protein</fullName>
    </recommendedName>
</protein>
<evidence type="ECO:0008006" key="4">
    <source>
        <dbReference type="Google" id="ProtNLM"/>
    </source>
</evidence>
<feature type="signal peptide" evidence="1">
    <location>
        <begin position="1"/>
        <end position="21"/>
    </location>
</feature>